<sequence length="141" mass="15405">MDSATASVNGIEWHTWVEVIDFVIGLGIPGFGSGLTPLQFANNLLFSGIVQMPSVAMVGTWILHNCGLGAFLGLEKMGFIMTDIASVVAAFAIVHDFLDEYLSEDDKEILGFNEGFGTVFVEHLHEVLHIMQHLHRTTSSL</sequence>
<evidence type="ECO:0000313" key="1">
    <source>
        <dbReference type="EMBL" id="KAK0430784.1"/>
    </source>
</evidence>
<keyword evidence="2" id="KW-1185">Reference proteome</keyword>
<dbReference type="EMBL" id="JAUEPT010000133">
    <property type="protein sequence ID" value="KAK0430784.1"/>
    <property type="molecule type" value="Genomic_DNA"/>
</dbReference>
<proteinExistence type="predicted"/>
<reference evidence="1" key="1">
    <citation type="submission" date="2023-06" db="EMBL/GenBank/DDBJ databases">
        <authorList>
            <consortium name="Lawrence Berkeley National Laboratory"/>
            <person name="Ahrendt S."/>
            <person name="Sahu N."/>
            <person name="Indic B."/>
            <person name="Wong-Bajracharya J."/>
            <person name="Merenyi Z."/>
            <person name="Ke H.-M."/>
            <person name="Monk M."/>
            <person name="Kocsube S."/>
            <person name="Drula E."/>
            <person name="Lipzen A."/>
            <person name="Balint B."/>
            <person name="Henrissat B."/>
            <person name="Andreopoulos B."/>
            <person name="Martin F.M."/>
            <person name="Harder C.B."/>
            <person name="Rigling D."/>
            <person name="Ford K.L."/>
            <person name="Foster G.D."/>
            <person name="Pangilinan J."/>
            <person name="Papanicolaou A."/>
            <person name="Barry K."/>
            <person name="LaButti K."/>
            <person name="Viragh M."/>
            <person name="Koriabine M."/>
            <person name="Yan M."/>
            <person name="Riley R."/>
            <person name="Champramary S."/>
            <person name="Plett K.L."/>
            <person name="Tsai I.J."/>
            <person name="Slot J."/>
            <person name="Sipos G."/>
            <person name="Plett J."/>
            <person name="Nagy L.G."/>
            <person name="Grigoriev I.V."/>
        </authorList>
    </citation>
    <scope>NUCLEOTIDE SEQUENCE</scope>
    <source>
        <strain evidence="1">FPL87.14</strain>
    </source>
</reference>
<accession>A0AA39IW11</accession>
<organism evidence="1 2">
    <name type="scientific">Armillaria borealis</name>
    <dbReference type="NCBI Taxonomy" id="47425"/>
    <lineage>
        <taxon>Eukaryota</taxon>
        <taxon>Fungi</taxon>
        <taxon>Dikarya</taxon>
        <taxon>Basidiomycota</taxon>
        <taxon>Agaricomycotina</taxon>
        <taxon>Agaricomycetes</taxon>
        <taxon>Agaricomycetidae</taxon>
        <taxon>Agaricales</taxon>
        <taxon>Marasmiineae</taxon>
        <taxon>Physalacriaceae</taxon>
        <taxon>Armillaria</taxon>
    </lineage>
</organism>
<evidence type="ECO:0000313" key="2">
    <source>
        <dbReference type="Proteomes" id="UP001175226"/>
    </source>
</evidence>
<comment type="caution">
    <text evidence="1">The sequence shown here is derived from an EMBL/GenBank/DDBJ whole genome shotgun (WGS) entry which is preliminary data.</text>
</comment>
<gene>
    <name evidence="1" type="ORF">EV421DRAFT_1721178</name>
</gene>
<dbReference type="Proteomes" id="UP001175226">
    <property type="component" value="Unassembled WGS sequence"/>
</dbReference>
<dbReference type="AlphaFoldDB" id="A0AA39IW11"/>
<name>A0AA39IW11_9AGAR</name>
<protein>
    <submittedName>
        <fullName evidence="1">Uncharacterized protein</fullName>
    </submittedName>
</protein>